<dbReference type="Proteomes" id="UP001159427">
    <property type="component" value="Unassembled WGS sequence"/>
</dbReference>
<feature type="domain" description="Integrator complex subunit 7 helical bundle" evidence="9">
    <location>
        <begin position="544"/>
        <end position="724"/>
    </location>
</feature>
<evidence type="ECO:0000259" key="9">
    <source>
        <dbReference type="Pfam" id="PF24437"/>
    </source>
</evidence>
<organism evidence="10 11">
    <name type="scientific">Porites evermanni</name>
    <dbReference type="NCBI Taxonomy" id="104178"/>
    <lineage>
        <taxon>Eukaryota</taxon>
        <taxon>Metazoa</taxon>
        <taxon>Cnidaria</taxon>
        <taxon>Anthozoa</taxon>
        <taxon>Hexacorallia</taxon>
        <taxon>Scleractinia</taxon>
        <taxon>Fungiina</taxon>
        <taxon>Poritidae</taxon>
        <taxon>Porites</taxon>
    </lineage>
</organism>
<dbReference type="PANTHER" id="PTHR13322:SF2">
    <property type="entry name" value="INTEGRATOR COMPLEX SUBUNIT 7"/>
    <property type="match status" value="1"/>
</dbReference>
<evidence type="ECO:0000256" key="4">
    <source>
        <dbReference type="ARBA" id="ARBA00015336"/>
    </source>
</evidence>
<dbReference type="PANTHER" id="PTHR13322">
    <property type="entry name" value="C1ORF73 PROTEIN"/>
    <property type="match status" value="1"/>
</dbReference>
<dbReference type="InterPro" id="IPR056516">
    <property type="entry name" value="INTS7_N"/>
</dbReference>
<dbReference type="Pfam" id="PF24436">
    <property type="entry name" value="INTS7_N"/>
    <property type="match status" value="1"/>
</dbReference>
<keyword evidence="6" id="KW-0539">Nucleus</keyword>
<keyword evidence="5" id="KW-0963">Cytoplasm</keyword>
<name>A0ABN8MIA7_9CNID</name>
<gene>
    <name evidence="10" type="ORF">PEVE_00030238</name>
</gene>
<sequence>MAATMSFSGLMNFGEKSSSNSADNWQDANTALAELDKGLRSSKTGEQCEAIVRFPSLFEKYPFPILINTALLKLADVFRVGSNFLRLCILKVTQQSEKHLDKILNVDEFLKRIYSVIYSNDPVARAITVRVLGSIACIVSERKNVHHSIRSSLDSHDEVELEAAIFATDRFCSHSREFASGLYNKIAQLIEGLSTPVEMKLKLIPIFRHMHFDLQLTAKVHELCSSLLISHPACRFVVVTLHTLSCLAVSSIIDIPKQLELLLKYLAQDPRKVVKNHALGDLKMLAKGAPHMWKASHTEALCDFILSSCYDNLTFAALRILRTLSRSEAVTGLLNNDKVFEICQKESNSCNLAVAALTSELLVNIAVSAVKNDNKNDDLCEQAAMALETSTVVCCVSGQLEPLKVCLLSMNNLVDSYPQAGSSLMESLASLLPSSSGAVALALCRTMVIMATQMPYVVAPLRNEIVSHFAKVVVGADDNSQESKDLVVGMATLIFQSYQGVSQDEEGKLKLDHMILEQLERLATSSRYWTIFRVGKQATRQGFHSLAAKIFETLSSKVASEHFYFWLNALKFFCEAERLLKDECDSQLALSKQISDAGAKYQKGITTLKASVQSSNHQLSFQCTYASLRAEMFQAHSRLLASCATVKSCPPPAIATAVAMATGQDVQRLSHFAAQMTECSKLFRCLGGKYGQLYRSSFNADPVSLQNIETLQQSCLMISHSIDVLMKTSQPSSSLGEQGSSVNKSSTFRRSPLSLACTEILQTVEELAIQLEALPVCHLQTECLIRASMTLLKVPFIFPKHFFSSQQATFIKLALSPSPRSPSEPISVTLDTQFVLKVEGVIERSQKLGLYRDVQSVCLSVTWRAEDRKPHPVDEKTSRDHVTSLEQTVVPHHDYFSAQFLLQFSTQSIYHVTVSSSVIDSSGILWNTGPQNTLQVKTTDSASRKQRTSRS</sequence>
<dbReference type="Pfam" id="PF24437">
    <property type="entry name" value="INTS7_HB"/>
    <property type="match status" value="1"/>
</dbReference>
<feature type="domain" description="Integrator complex subunit 7 C-terminal" evidence="7">
    <location>
        <begin position="812"/>
        <end position="926"/>
    </location>
</feature>
<proteinExistence type="inferred from homology"/>
<dbReference type="SUPFAM" id="SSF48371">
    <property type="entry name" value="ARM repeat"/>
    <property type="match status" value="1"/>
</dbReference>
<accession>A0ABN8MIA7</accession>
<evidence type="ECO:0000256" key="6">
    <source>
        <dbReference type="ARBA" id="ARBA00023242"/>
    </source>
</evidence>
<evidence type="ECO:0000256" key="3">
    <source>
        <dbReference type="ARBA" id="ARBA00008565"/>
    </source>
</evidence>
<dbReference type="Pfam" id="PF22965">
    <property type="entry name" value="INTS7_C"/>
    <property type="match status" value="1"/>
</dbReference>
<evidence type="ECO:0000259" key="8">
    <source>
        <dbReference type="Pfam" id="PF24436"/>
    </source>
</evidence>
<protein>
    <recommendedName>
        <fullName evidence="4">Integrator complex subunit 7</fullName>
    </recommendedName>
</protein>
<comment type="caution">
    <text evidence="10">The sequence shown here is derived from an EMBL/GenBank/DDBJ whole genome shotgun (WGS) entry which is preliminary data.</text>
</comment>
<evidence type="ECO:0000313" key="10">
    <source>
        <dbReference type="EMBL" id="CAH3026928.1"/>
    </source>
</evidence>
<evidence type="ECO:0000313" key="11">
    <source>
        <dbReference type="Proteomes" id="UP001159427"/>
    </source>
</evidence>
<dbReference type="InterPro" id="IPR056517">
    <property type="entry name" value="INTS7_HB"/>
</dbReference>
<keyword evidence="11" id="KW-1185">Reference proteome</keyword>
<dbReference type="InterPro" id="IPR033060">
    <property type="entry name" value="INTS7"/>
</dbReference>
<evidence type="ECO:0000259" key="7">
    <source>
        <dbReference type="Pfam" id="PF22965"/>
    </source>
</evidence>
<comment type="similarity">
    <text evidence="3">Belongs to the Integrator subunit 7 family.</text>
</comment>
<comment type="subcellular location">
    <subcellularLocation>
        <location evidence="2">Cytoplasm</location>
    </subcellularLocation>
    <subcellularLocation>
        <location evidence="1">Nucleus</location>
    </subcellularLocation>
</comment>
<evidence type="ECO:0000256" key="1">
    <source>
        <dbReference type="ARBA" id="ARBA00004123"/>
    </source>
</evidence>
<reference evidence="10 11" key="1">
    <citation type="submission" date="2022-05" db="EMBL/GenBank/DDBJ databases">
        <authorList>
            <consortium name="Genoscope - CEA"/>
            <person name="William W."/>
        </authorList>
    </citation>
    <scope>NUCLEOTIDE SEQUENCE [LARGE SCALE GENOMIC DNA]</scope>
</reference>
<evidence type="ECO:0000256" key="5">
    <source>
        <dbReference type="ARBA" id="ARBA00022490"/>
    </source>
</evidence>
<feature type="domain" description="Integrator complex subunit 7 N-terminal" evidence="8">
    <location>
        <begin position="32"/>
        <end position="542"/>
    </location>
</feature>
<dbReference type="InterPro" id="IPR054519">
    <property type="entry name" value="INTS7_C"/>
</dbReference>
<dbReference type="EMBL" id="CALNXI010000427">
    <property type="protein sequence ID" value="CAH3026928.1"/>
    <property type="molecule type" value="Genomic_DNA"/>
</dbReference>
<evidence type="ECO:0000256" key="2">
    <source>
        <dbReference type="ARBA" id="ARBA00004496"/>
    </source>
</evidence>
<dbReference type="InterPro" id="IPR016024">
    <property type="entry name" value="ARM-type_fold"/>
</dbReference>